<dbReference type="Pfam" id="PF07366">
    <property type="entry name" value="SnoaL"/>
    <property type="match status" value="1"/>
</dbReference>
<gene>
    <name evidence="1" type="ORF">H7965_21400</name>
</gene>
<dbReference type="SUPFAM" id="SSF54427">
    <property type="entry name" value="NTF2-like"/>
    <property type="match status" value="1"/>
</dbReference>
<reference evidence="1" key="1">
    <citation type="submission" date="2020-08" db="EMBL/GenBank/DDBJ databases">
        <authorList>
            <person name="Hu Y."/>
            <person name="Nguyen S.V."/>
            <person name="Li F."/>
            <person name="Fanning S."/>
        </authorList>
    </citation>
    <scope>NUCLEOTIDE SEQUENCE</scope>
    <source>
        <strain evidence="1">SYSU D8009</strain>
    </source>
</reference>
<dbReference type="AlphaFoldDB" id="A0A9X0R1D4"/>
<dbReference type="InterPro" id="IPR009959">
    <property type="entry name" value="Cyclase_SnoaL-like"/>
</dbReference>
<dbReference type="Proteomes" id="UP000600101">
    <property type="component" value="Unassembled WGS sequence"/>
</dbReference>
<protein>
    <submittedName>
        <fullName evidence="1">Ester cyclase</fullName>
    </submittedName>
</protein>
<keyword evidence="2" id="KW-1185">Reference proteome</keyword>
<evidence type="ECO:0000313" key="2">
    <source>
        <dbReference type="Proteomes" id="UP000600101"/>
    </source>
</evidence>
<dbReference type="PANTHER" id="PTHR38436:SF1">
    <property type="entry name" value="ESTER CYCLASE"/>
    <property type="match status" value="1"/>
</dbReference>
<dbReference type="PANTHER" id="PTHR38436">
    <property type="entry name" value="POLYKETIDE CYCLASE SNOAL-LIKE DOMAIN"/>
    <property type="match status" value="1"/>
</dbReference>
<dbReference type="GO" id="GO:0030638">
    <property type="term" value="P:polyketide metabolic process"/>
    <property type="evidence" value="ECO:0007669"/>
    <property type="project" value="InterPro"/>
</dbReference>
<dbReference type="EMBL" id="JACOMF010000036">
    <property type="protein sequence ID" value="MBC4017864.1"/>
    <property type="molecule type" value="Genomic_DNA"/>
</dbReference>
<dbReference type="Gene3D" id="3.10.450.50">
    <property type="match status" value="1"/>
</dbReference>
<accession>A0A9X0R1D4</accession>
<sequence>MAPPSPAETLRRWFEEVWNRRDPSRVERYFAPDTLLHSLGDSGTDIVGPEAFKAFLQRYLDSFSDIAITVHEVVEAGSMVAGRWTASMTHTGDGLGIPPTGRRVTITGMSLARIEDGTIREAWDEWDRLGLARALGTIPG</sequence>
<comment type="caution">
    <text evidence="1">The sequence shown here is derived from an EMBL/GenBank/DDBJ whole genome shotgun (WGS) entry which is preliminary data.</text>
</comment>
<proteinExistence type="predicted"/>
<name>A0A9X0R1D4_9PROT</name>
<dbReference type="InterPro" id="IPR032710">
    <property type="entry name" value="NTF2-like_dom_sf"/>
</dbReference>
<organism evidence="1 2">
    <name type="scientific">Siccirubricoccus deserti</name>
    <dbReference type="NCBI Taxonomy" id="2013562"/>
    <lineage>
        <taxon>Bacteria</taxon>
        <taxon>Pseudomonadati</taxon>
        <taxon>Pseudomonadota</taxon>
        <taxon>Alphaproteobacteria</taxon>
        <taxon>Acetobacterales</taxon>
        <taxon>Roseomonadaceae</taxon>
        <taxon>Siccirubricoccus</taxon>
    </lineage>
</organism>
<evidence type="ECO:0000313" key="1">
    <source>
        <dbReference type="EMBL" id="MBC4017864.1"/>
    </source>
</evidence>
<dbReference type="RefSeq" id="WP_186772614.1">
    <property type="nucleotide sequence ID" value="NZ_JACOMF010000036.1"/>
</dbReference>